<comment type="caution">
    <text evidence="1">The sequence shown here is derived from an EMBL/GenBank/DDBJ whole genome shotgun (WGS) entry which is preliminary data.</text>
</comment>
<sequence>MSQKKYYQDIEIYLANNCFKSFKLEFEDIEVSKLLPFLSQDSVSIPMQILSQMVYDYTKQAQKKSSMDISKVKKVKIKDASSMVMKLIKELSSETSQKSEVIEVSSSDFFDLYHVIIMMEEQEVNTNQNIIKSYYNFRKAINEQYDYYKKNNPK</sequence>
<protein>
    <submittedName>
        <fullName evidence="1">9260_t:CDS:1</fullName>
    </submittedName>
</protein>
<dbReference type="Proteomes" id="UP000789706">
    <property type="component" value="Unassembled WGS sequence"/>
</dbReference>
<keyword evidence="2" id="KW-1185">Reference proteome</keyword>
<proteinExistence type="predicted"/>
<dbReference type="OrthoDB" id="2395414at2759"/>
<name>A0A9N9DB08_9GLOM</name>
<reference evidence="1" key="1">
    <citation type="submission" date="2021-06" db="EMBL/GenBank/DDBJ databases">
        <authorList>
            <person name="Kallberg Y."/>
            <person name="Tangrot J."/>
            <person name="Rosling A."/>
        </authorList>
    </citation>
    <scope>NUCLEOTIDE SEQUENCE</scope>
    <source>
        <strain evidence="1">AZ414A</strain>
    </source>
</reference>
<dbReference type="AlphaFoldDB" id="A0A9N9DB08"/>
<organism evidence="1 2">
    <name type="scientific">Diversispora eburnea</name>
    <dbReference type="NCBI Taxonomy" id="1213867"/>
    <lineage>
        <taxon>Eukaryota</taxon>
        <taxon>Fungi</taxon>
        <taxon>Fungi incertae sedis</taxon>
        <taxon>Mucoromycota</taxon>
        <taxon>Glomeromycotina</taxon>
        <taxon>Glomeromycetes</taxon>
        <taxon>Diversisporales</taxon>
        <taxon>Diversisporaceae</taxon>
        <taxon>Diversispora</taxon>
    </lineage>
</organism>
<accession>A0A9N9DB08</accession>
<gene>
    <name evidence="1" type="ORF">DEBURN_LOCUS10873</name>
</gene>
<evidence type="ECO:0000313" key="1">
    <source>
        <dbReference type="EMBL" id="CAG8633459.1"/>
    </source>
</evidence>
<evidence type="ECO:0000313" key="2">
    <source>
        <dbReference type="Proteomes" id="UP000789706"/>
    </source>
</evidence>
<dbReference type="EMBL" id="CAJVPK010004052">
    <property type="protein sequence ID" value="CAG8633459.1"/>
    <property type="molecule type" value="Genomic_DNA"/>
</dbReference>